<organism evidence="2 3">
    <name type="scientific">Faecalicatena contorta</name>
    <dbReference type="NCBI Taxonomy" id="39482"/>
    <lineage>
        <taxon>Bacteria</taxon>
        <taxon>Bacillati</taxon>
        <taxon>Bacillota</taxon>
        <taxon>Clostridia</taxon>
        <taxon>Lachnospirales</taxon>
        <taxon>Lachnospiraceae</taxon>
        <taxon>Faecalicatena</taxon>
    </lineage>
</organism>
<evidence type="ECO:0000313" key="3">
    <source>
        <dbReference type="Proteomes" id="UP000254051"/>
    </source>
</evidence>
<sequence>MEQKRKKSLIALFCIFLILLAAYFGLQSWNKKQEKKQEEKANAETVYVTDIDEILKIKYNVGNGEFTFEKEDDTWYNVQDKDFPLAQSYPQQMVKDFSRLKALRELEGGDSLEDYGLKEPVYTVALTDKDGKETTLYYGNAAGDGYYLTVGDTGKVYTVDGTSISDLQYELKDMAQLDTYPSIGSGNLKKEIITQNGSTITYDSENDEDAENIAAVAGGLGAVVLSDAADYSVEDKDLPGFGLDETSRITVEATYTEDGKDAVLTLYIGNTDGNGNRYVMMNDSRIVYLISEEICNNILNKG</sequence>
<dbReference type="InterPro" id="IPR025641">
    <property type="entry name" value="DUF4340"/>
</dbReference>
<feature type="domain" description="DUF4340" evidence="1">
    <location>
        <begin position="75"/>
        <end position="191"/>
    </location>
</feature>
<accession>A0A315ZRQ7</accession>
<proteinExistence type="predicted"/>
<keyword evidence="3" id="KW-1185">Reference proteome</keyword>
<evidence type="ECO:0000313" key="2">
    <source>
        <dbReference type="EMBL" id="SUQ15947.1"/>
    </source>
</evidence>
<feature type="domain" description="DUF4340" evidence="1">
    <location>
        <begin position="209"/>
        <end position="294"/>
    </location>
</feature>
<dbReference type="EMBL" id="UHJJ01000018">
    <property type="protein sequence ID" value="SUQ15947.1"/>
    <property type="molecule type" value="Genomic_DNA"/>
</dbReference>
<evidence type="ECO:0000259" key="1">
    <source>
        <dbReference type="Pfam" id="PF14238"/>
    </source>
</evidence>
<dbReference type="OrthoDB" id="9768524at2"/>
<dbReference type="Proteomes" id="UP000254051">
    <property type="component" value="Unassembled WGS sequence"/>
</dbReference>
<dbReference type="Pfam" id="PF14238">
    <property type="entry name" value="DUF4340"/>
    <property type="match status" value="2"/>
</dbReference>
<reference evidence="3" key="1">
    <citation type="submission" date="2017-07" db="EMBL/GenBank/DDBJ databases">
        <authorList>
            <person name="Varghese N."/>
            <person name="Submissions S."/>
        </authorList>
    </citation>
    <scope>NUCLEOTIDE SEQUENCE [LARGE SCALE GENOMIC DNA]</scope>
    <source>
        <strain evidence="3">NLAE-zl-C134</strain>
    </source>
</reference>
<gene>
    <name evidence="2" type="ORF">SAMN05216529_11858</name>
</gene>
<protein>
    <recommendedName>
        <fullName evidence="1">DUF4340 domain-containing protein</fullName>
    </recommendedName>
</protein>
<dbReference type="RefSeq" id="WP_109714223.1">
    <property type="nucleotide sequence ID" value="NZ_QGDS01000018.1"/>
</dbReference>
<name>A0A315ZRQ7_9FIRM</name>
<dbReference type="AlphaFoldDB" id="A0A315ZRQ7"/>